<feature type="transmembrane region" description="Helical" evidence="7">
    <location>
        <begin position="48"/>
        <end position="73"/>
    </location>
</feature>
<dbReference type="PANTHER" id="PTHR13906:SF4">
    <property type="entry name" value="LYSOPHOSPHOLIPID ACYLTRANSFERASE 6"/>
    <property type="match status" value="1"/>
</dbReference>
<dbReference type="GO" id="GO:0019432">
    <property type="term" value="P:triglyceride biosynthetic process"/>
    <property type="evidence" value="ECO:0007669"/>
    <property type="project" value="TreeGrafter"/>
</dbReference>
<feature type="transmembrane region" description="Helical" evidence="7">
    <location>
        <begin position="361"/>
        <end position="382"/>
    </location>
</feature>
<accession>A0AA88RNK9</accession>
<dbReference type="GO" id="GO:0008654">
    <property type="term" value="P:phospholipid biosynthetic process"/>
    <property type="evidence" value="ECO:0007669"/>
    <property type="project" value="TreeGrafter"/>
</dbReference>
<feature type="transmembrane region" description="Helical" evidence="7">
    <location>
        <begin position="157"/>
        <end position="175"/>
    </location>
</feature>
<dbReference type="InterPro" id="IPR004299">
    <property type="entry name" value="MBOAT_fam"/>
</dbReference>
<keyword evidence="5 7" id="KW-0472">Membrane</keyword>
<keyword evidence="6" id="KW-0012">Acyltransferase</keyword>
<feature type="transmembrane region" description="Helical" evidence="7">
    <location>
        <begin position="117"/>
        <end position="136"/>
    </location>
</feature>
<keyword evidence="4 7" id="KW-1133">Transmembrane helix</keyword>
<evidence type="ECO:0000256" key="6">
    <source>
        <dbReference type="ARBA" id="ARBA00023315"/>
    </source>
</evidence>
<organism evidence="8 9">
    <name type="scientific">Escallonia rubra</name>
    <dbReference type="NCBI Taxonomy" id="112253"/>
    <lineage>
        <taxon>Eukaryota</taxon>
        <taxon>Viridiplantae</taxon>
        <taxon>Streptophyta</taxon>
        <taxon>Embryophyta</taxon>
        <taxon>Tracheophyta</taxon>
        <taxon>Spermatophyta</taxon>
        <taxon>Magnoliopsida</taxon>
        <taxon>eudicotyledons</taxon>
        <taxon>Gunneridae</taxon>
        <taxon>Pentapetalae</taxon>
        <taxon>asterids</taxon>
        <taxon>campanulids</taxon>
        <taxon>Escalloniales</taxon>
        <taxon>Escalloniaceae</taxon>
        <taxon>Escallonia</taxon>
    </lineage>
</organism>
<sequence length="419" mass="47176">MEMESMAVAIGVSVAVLRFLLCFAATIPVSFLGRLVPGGPPAKHLYAAVSGVLLSYLAFGFSSNLHFLVPMLTGYAAMVLYRRRCGLITFALAMGYLIGCHVYYMSGDAWKDGGIDATGALMVLTLKVISCAINYNDGILKEENLREAQKKNRLLRLPSLIEYFGYCLCCGSHFAGPVYEMKDYLEWTEGKGIWTHSEKGRSPPSPYGATFRALLQAAFCMGLYLYLVPQFPLSRFNDPLYQEWGFWKRLSYQYMSGFTARWKYYFIWSISEASIIISGLGFSGWTDSSPPKPKWDRAKNVDILGVELAKSSVVLPLMWNIQVSTWLRHYVYERLIQSGKKPGFFQLLATQTVSAVWHGLYPGYIIFFVQSAVMIAGSRAIYRWQQAIPPSMALVKKLLVFLNFAYTLLVLNYSCVGFM</sequence>
<dbReference type="Proteomes" id="UP001187471">
    <property type="component" value="Unassembled WGS sequence"/>
</dbReference>
<evidence type="ECO:0000256" key="3">
    <source>
        <dbReference type="ARBA" id="ARBA00022692"/>
    </source>
</evidence>
<feature type="transmembrane region" description="Helical" evidence="7">
    <location>
        <begin position="209"/>
        <end position="227"/>
    </location>
</feature>
<comment type="subcellular location">
    <subcellularLocation>
        <location evidence="1">Membrane</location>
        <topology evidence="1">Multi-pass membrane protein</topology>
    </subcellularLocation>
</comment>
<dbReference type="GO" id="GO:0005783">
    <property type="term" value="C:endoplasmic reticulum"/>
    <property type="evidence" value="ECO:0007669"/>
    <property type="project" value="TreeGrafter"/>
</dbReference>
<feature type="transmembrane region" description="Helical" evidence="7">
    <location>
        <begin position="264"/>
        <end position="285"/>
    </location>
</feature>
<gene>
    <name evidence="8" type="ORF">RJ640_018823</name>
</gene>
<dbReference type="PANTHER" id="PTHR13906">
    <property type="entry name" value="PORCUPINE"/>
    <property type="match status" value="1"/>
</dbReference>
<evidence type="ECO:0000313" key="8">
    <source>
        <dbReference type="EMBL" id="KAK2989034.1"/>
    </source>
</evidence>
<feature type="non-terminal residue" evidence="8">
    <location>
        <position position="1"/>
    </location>
</feature>
<keyword evidence="3 7" id="KW-0812">Transmembrane</keyword>
<dbReference type="GO" id="GO:0030258">
    <property type="term" value="P:lipid modification"/>
    <property type="evidence" value="ECO:0007669"/>
    <property type="project" value="TreeGrafter"/>
</dbReference>
<evidence type="ECO:0000313" key="9">
    <source>
        <dbReference type="Proteomes" id="UP001187471"/>
    </source>
</evidence>
<keyword evidence="2" id="KW-0808">Transferase</keyword>
<evidence type="ECO:0000256" key="4">
    <source>
        <dbReference type="ARBA" id="ARBA00022989"/>
    </source>
</evidence>
<evidence type="ECO:0000256" key="7">
    <source>
        <dbReference type="SAM" id="Phobius"/>
    </source>
</evidence>
<dbReference type="GO" id="GO:0016746">
    <property type="term" value="F:acyltransferase activity"/>
    <property type="evidence" value="ECO:0007669"/>
    <property type="project" value="UniProtKB-KW"/>
</dbReference>
<reference evidence="8" key="1">
    <citation type="submission" date="2022-12" db="EMBL/GenBank/DDBJ databases">
        <title>Draft genome assemblies for two species of Escallonia (Escalloniales).</title>
        <authorList>
            <person name="Chanderbali A."/>
            <person name="Dervinis C."/>
            <person name="Anghel I."/>
            <person name="Soltis D."/>
            <person name="Soltis P."/>
            <person name="Zapata F."/>
        </authorList>
    </citation>
    <scope>NUCLEOTIDE SEQUENCE</scope>
    <source>
        <strain evidence="8">UCBG92.1500</strain>
        <tissue evidence="8">Leaf</tissue>
    </source>
</reference>
<dbReference type="EMBL" id="JAVXUO010000787">
    <property type="protein sequence ID" value="KAK2989034.1"/>
    <property type="molecule type" value="Genomic_DNA"/>
</dbReference>
<feature type="transmembrane region" description="Helical" evidence="7">
    <location>
        <begin position="85"/>
        <end position="105"/>
    </location>
</feature>
<evidence type="ECO:0000256" key="1">
    <source>
        <dbReference type="ARBA" id="ARBA00004141"/>
    </source>
</evidence>
<dbReference type="InterPro" id="IPR049941">
    <property type="entry name" value="LPLAT_7/PORCN-like"/>
</dbReference>
<dbReference type="GO" id="GO:0016020">
    <property type="term" value="C:membrane"/>
    <property type="evidence" value="ECO:0007669"/>
    <property type="project" value="UniProtKB-SubCell"/>
</dbReference>
<protein>
    <submittedName>
        <fullName evidence="8">Uncharacterized protein</fullName>
    </submittedName>
</protein>
<proteinExistence type="predicted"/>
<evidence type="ECO:0000256" key="5">
    <source>
        <dbReference type="ARBA" id="ARBA00023136"/>
    </source>
</evidence>
<keyword evidence="9" id="KW-1185">Reference proteome</keyword>
<dbReference type="Pfam" id="PF03062">
    <property type="entry name" value="MBOAT"/>
    <property type="match status" value="1"/>
</dbReference>
<feature type="transmembrane region" description="Helical" evidence="7">
    <location>
        <begin position="394"/>
        <end position="413"/>
    </location>
</feature>
<comment type="caution">
    <text evidence="8">The sequence shown here is derived from an EMBL/GenBank/DDBJ whole genome shotgun (WGS) entry which is preliminary data.</text>
</comment>
<evidence type="ECO:0000256" key="2">
    <source>
        <dbReference type="ARBA" id="ARBA00022679"/>
    </source>
</evidence>
<name>A0AA88RNK9_9ASTE</name>
<dbReference type="AlphaFoldDB" id="A0AA88RNK9"/>